<dbReference type="EMBL" id="SNVI01000001">
    <property type="protein sequence ID" value="TFE44447.1"/>
    <property type="molecule type" value="Genomic_DNA"/>
</dbReference>
<reference evidence="2 3" key="1">
    <citation type="submission" date="2019-03" db="EMBL/GenBank/DDBJ databases">
        <title>Complete Genome Sequence of Paraburkholderia dipogonis ICMP 19430T, a Nitrogen-fixing Symbiont of the South African Invasive Legume Dipogon lignosus in New Zealand.</title>
        <authorList>
            <person name="De Meyer S.E."/>
        </authorList>
    </citation>
    <scope>NUCLEOTIDE SEQUENCE [LARGE SCALE GENOMIC DNA]</scope>
    <source>
        <strain evidence="2 3">ICMP 19430</strain>
    </source>
</reference>
<dbReference type="RefSeq" id="WP_134456279.1">
    <property type="nucleotide sequence ID" value="NZ_JBHMFL010000046.1"/>
</dbReference>
<evidence type="ECO:0000256" key="1">
    <source>
        <dbReference type="SAM" id="Phobius"/>
    </source>
</evidence>
<comment type="caution">
    <text evidence="2">The sequence shown here is derived from an EMBL/GenBank/DDBJ whole genome shotgun (WGS) entry which is preliminary data.</text>
</comment>
<feature type="transmembrane region" description="Helical" evidence="1">
    <location>
        <begin position="55"/>
        <end position="74"/>
    </location>
</feature>
<proteinExistence type="predicted"/>
<keyword evidence="1" id="KW-1133">Transmembrane helix</keyword>
<sequence>MKRVAWSIAYLCIGAVLSWQSAVWISRLSRRLSWPLFNTRWHDCWDIEHCDVSAFGYAFIVAFVFAPCIVWALAGFKATGRALSRTWTALMLTIGTVCFYLVFYAAVWR</sequence>
<dbReference type="Proteomes" id="UP000297385">
    <property type="component" value="Unassembled WGS sequence"/>
</dbReference>
<gene>
    <name evidence="2" type="ORF">E2553_05030</name>
</gene>
<accession>A0A4Y8N3R5</accession>
<keyword evidence="1" id="KW-0812">Transmembrane</keyword>
<organism evidence="2 3">
    <name type="scientific">Paraburkholderia dipogonis</name>
    <dbReference type="NCBI Taxonomy" id="1211383"/>
    <lineage>
        <taxon>Bacteria</taxon>
        <taxon>Pseudomonadati</taxon>
        <taxon>Pseudomonadota</taxon>
        <taxon>Betaproteobacteria</taxon>
        <taxon>Burkholderiales</taxon>
        <taxon>Burkholderiaceae</taxon>
        <taxon>Paraburkholderia</taxon>
    </lineage>
</organism>
<dbReference type="AlphaFoldDB" id="A0A4Y8N3R5"/>
<evidence type="ECO:0000313" key="3">
    <source>
        <dbReference type="Proteomes" id="UP000297385"/>
    </source>
</evidence>
<name>A0A4Y8N3R5_9BURK</name>
<feature type="transmembrane region" description="Helical" evidence="1">
    <location>
        <begin position="86"/>
        <end position="107"/>
    </location>
</feature>
<keyword evidence="1" id="KW-0472">Membrane</keyword>
<evidence type="ECO:0000313" key="2">
    <source>
        <dbReference type="EMBL" id="TFE44447.1"/>
    </source>
</evidence>
<protein>
    <submittedName>
        <fullName evidence="2">Uncharacterized protein</fullName>
    </submittedName>
</protein>